<protein>
    <submittedName>
        <fullName evidence="2">Uncharacterized protein</fullName>
    </submittedName>
</protein>
<organism evidence="2 3">
    <name type="scientific">Marasmiellus scandens</name>
    <dbReference type="NCBI Taxonomy" id="2682957"/>
    <lineage>
        <taxon>Eukaryota</taxon>
        <taxon>Fungi</taxon>
        <taxon>Dikarya</taxon>
        <taxon>Basidiomycota</taxon>
        <taxon>Agaricomycotina</taxon>
        <taxon>Agaricomycetes</taxon>
        <taxon>Agaricomycetidae</taxon>
        <taxon>Agaricales</taxon>
        <taxon>Marasmiineae</taxon>
        <taxon>Omphalotaceae</taxon>
        <taxon>Marasmiellus</taxon>
    </lineage>
</organism>
<evidence type="ECO:0000313" key="2">
    <source>
        <dbReference type="EMBL" id="KAK7437268.1"/>
    </source>
</evidence>
<comment type="caution">
    <text evidence="2">The sequence shown here is derived from an EMBL/GenBank/DDBJ whole genome shotgun (WGS) entry which is preliminary data.</text>
</comment>
<gene>
    <name evidence="2" type="ORF">VKT23_018711</name>
</gene>
<evidence type="ECO:0000256" key="1">
    <source>
        <dbReference type="SAM" id="MobiDB-lite"/>
    </source>
</evidence>
<feature type="compositionally biased region" description="Polar residues" evidence="1">
    <location>
        <begin position="276"/>
        <end position="291"/>
    </location>
</feature>
<feature type="compositionally biased region" description="Pro residues" evidence="1">
    <location>
        <begin position="227"/>
        <end position="236"/>
    </location>
</feature>
<name>A0ABR1IQV3_9AGAR</name>
<proteinExistence type="predicted"/>
<sequence length="314" mass="36799">MQSYYFYQRAFPTYVTPRFPESAYCYDQDAYYYAQRRVQYAQNDVYDQADFVRRSTMEQRLQYTRNDVHDQADFVRYPPHSTMEHSYQNLHSNIQSREYRFLSPSPPPTISYPSSRIQTTINPPVPPHYRSHTPAQDLEYILTRRAEDEEKQKQEDECRQRVIRNYRERLLREGRSIDDEDIHPVYKQTYIVDDRSPVNTPNLDHSSSSTASTASQKSPNERSSRWPPSPPPPESLPHPDEFFAPKRDPISRYHEDKPRWPPLAPSPEDLPPSFLDPTTYTRAPNTGSQTVYAPRPRSAMTVSALQAIVSWGMD</sequence>
<feature type="compositionally biased region" description="Pro residues" evidence="1">
    <location>
        <begin position="260"/>
        <end position="270"/>
    </location>
</feature>
<evidence type="ECO:0000313" key="3">
    <source>
        <dbReference type="Proteomes" id="UP001498398"/>
    </source>
</evidence>
<feature type="compositionally biased region" description="Basic and acidic residues" evidence="1">
    <location>
        <begin position="237"/>
        <end position="259"/>
    </location>
</feature>
<dbReference type="Proteomes" id="UP001498398">
    <property type="component" value="Unassembled WGS sequence"/>
</dbReference>
<dbReference type="EMBL" id="JBANRG010000087">
    <property type="protein sequence ID" value="KAK7437268.1"/>
    <property type="molecule type" value="Genomic_DNA"/>
</dbReference>
<accession>A0ABR1IQV3</accession>
<reference evidence="2 3" key="1">
    <citation type="submission" date="2024-01" db="EMBL/GenBank/DDBJ databases">
        <title>A draft genome for the cacao thread blight pathogen Marasmiellus scandens.</title>
        <authorList>
            <person name="Baruah I.K."/>
            <person name="Leung J."/>
            <person name="Bukari Y."/>
            <person name="Amoako-Attah I."/>
            <person name="Meinhardt L.W."/>
            <person name="Bailey B.A."/>
            <person name="Cohen S.P."/>
        </authorList>
    </citation>
    <scope>NUCLEOTIDE SEQUENCE [LARGE SCALE GENOMIC DNA]</scope>
    <source>
        <strain evidence="2 3">GH-19</strain>
    </source>
</reference>
<feature type="region of interest" description="Disordered" evidence="1">
    <location>
        <begin position="192"/>
        <end position="293"/>
    </location>
</feature>
<keyword evidence="3" id="KW-1185">Reference proteome</keyword>
<feature type="compositionally biased region" description="Low complexity" evidence="1">
    <location>
        <begin position="206"/>
        <end position="215"/>
    </location>
</feature>